<dbReference type="Gene3D" id="3.30.428.10">
    <property type="entry name" value="HIT-like"/>
    <property type="match status" value="1"/>
</dbReference>
<keyword evidence="3" id="KW-0378">Hydrolase</keyword>
<dbReference type="InterPro" id="IPR011146">
    <property type="entry name" value="HIT-like"/>
</dbReference>
<dbReference type="InterPro" id="IPR026026">
    <property type="entry name" value="HIT_Hint"/>
</dbReference>
<dbReference type="SUPFAM" id="SSF54197">
    <property type="entry name" value="HIT-like"/>
    <property type="match status" value="1"/>
</dbReference>
<protein>
    <submittedName>
        <fullName evidence="3">Diadenosine tetraphosphate (Ap4A) HIT family hydrolase</fullName>
    </submittedName>
</protein>
<comment type="caution">
    <text evidence="3">The sequence shown here is derived from an EMBL/GenBank/DDBJ whole genome shotgun (WGS) entry which is preliminary data.</text>
</comment>
<name>A0A840BZS1_9HYPH</name>
<dbReference type="InterPro" id="IPR036265">
    <property type="entry name" value="HIT-like_sf"/>
</dbReference>
<evidence type="ECO:0000256" key="1">
    <source>
        <dbReference type="PROSITE-ProRule" id="PRU00464"/>
    </source>
</evidence>
<organism evidence="3 4">
    <name type="scientific">Chelatococcus caeni</name>
    <dbReference type="NCBI Taxonomy" id="1348468"/>
    <lineage>
        <taxon>Bacteria</taxon>
        <taxon>Pseudomonadati</taxon>
        <taxon>Pseudomonadota</taxon>
        <taxon>Alphaproteobacteria</taxon>
        <taxon>Hyphomicrobiales</taxon>
        <taxon>Chelatococcaceae</taxon>
        <taxon>Chelatococcus</taxon>
    </lineage>
</organism>
<dbReference type="GO" id="GO:0016787">
    <property type="term" value="F:hydrolase activity"/>
    <property type="evidence" value="ECO:0007669"/>
    <property type="project" value="UniProtKB-KW"/>
</dbReference>
<accession>A0A840BZS1</accession>
<dbReference type="Proteomes" id="UP000577362">
    <property type="component" value="Unassembled WGS sequence"/>
</dbReference>
<dbReference type="PROSITE" id="PS51084">
    <property type="entry name" value="HIT_2"/>
    <property type="match status" value="1"/>
</dbReference>
<dbReference type="RefSeq" id="WP_183316632.1">
    <property type="nucleotide sequence ID" value="NZ_JACIEN010000002.1"/>
</dbReference>
<evidence type="ECO:0000313" key="4">
    <source>
        <dbReference type="Proteomes" id="UP000577362"/>
    </source>
</evidence>
<comment type="caution">
    <text evidence="1">Lacks conserved residue(s) required for the propagation of feature annotation.</text>
</comment>
<feature type="domain" description="HIT" evidence="2">
    <location>
        <begin position="41"/>
        <end position="110"/>
    </location>
</feature>
<sequence length="141" mass="15289">MPDSTTDAFQLDARLAADTRPIGELGLSRLLLMNDSRFPWLILVPRRAQARELVDLPEADHAALSAEIRQVSQALRDLVPTDKLNVAALGNMVPQLHVHVIARTTGDAAWPGPVWGVGRAEPYDVAAAERLTAGLRARLGL</sequence>
<proteinExistence type="predicted"/>
<dbReference type="EMBL" id="JACIEN010000002">
    <property type="protein sequence ID" value="MBB4017222.1"/>
    <property type="molecule type" value="Genomic_DNA"/>
</dbReference>
<evidence type="ECO:0000313" key="3">
    <source>
        <dbReference type="EMBL" id="MBB4017222.1"/>
    </source>
</evidence>
<dbReference type="Pfam" id="PF01230">
    <property type="entry name" value="HIT"/>
    <property type="match status" value="1"/>
</dbReference>
<dbReference type="PIRSF" id="PIRSF000714">
    <property type="entry name" value="HIT"/>
    <property type="match status" value="1"/>
</dbReference>
<reference evidence="3 4" key="1">
    <citation type="submission" date="2020-08" db="EMBL/GenBank/DDBJ databases">
        <title>Genomic Encyclopedia of Type Strains, Phase IV (KMG-IV): sequencing the most valuable type-strain genomes for metagenomic binning, comparative biology and taxonomic classification.</title>
        <authorList>
            <person name="Goeker M."/>
        </authorList>
    </citation>
    <scope>NUCLEOTIDE SEQUENCE [LARGE SCALE GENOMIC DNA]</scope>
    <source>
        <strain evidence="3 4">DSM 103737</strain>
    </source>
</reference>
<evidence type="ECO:0000259" key="2">
    <source>
        <dbReference type="PROSITE" id="PS51084"/>
    </source>
</evidence>
<gene>
    <name evidence="3" type="ORF">GGR16_002251</name>
</gene>
<dbReference type="AlphaFoldDB" id="A0A840BZS1"/>
<keyword evidence="4" id="KW-1185">Reference proteome</keyword>